<gene>
    <name evidence="4" type="ORF">QCA50_011218</name>
</gene>
<accession>A0AAW0FYI6</accession>
<keyword evidence="2" id="KW-0472">Membrane</keyword>
<comment type="caution">
    <text evidence="4">The sequence shown here is derived from an EMBL/GenBank/DDBJ whole genome shotgun (WGS) entry which is preliminary data.</text>
</comment>
<evidence type="ECO:0000313" key="4">
    <source>
        <dbReference type="EMBL" id="KAK7685871.1"/>
    </source>
</evidence>
<keyword evidence="2" id="KW-0812">Transmembrane</keyword>
<evidence type="ECO:0000256" key="2">
    <source>
        <dbReference type="SAM" id="Phobius"/>
    </source>
</evidence>
<evidence type="ECO:0000259" key="3">
    <source>
        <dbReference type="Pfam" id="PF20153"/>
    </source>
</evidence>
<keyword evidence="2" id="KW-1133">Transmembrane helix</keyword>
<dbReference type="InterPro" id="IPR045338">
    <property type="entry name" value="DUF6535"/>
</dbReference>
<dbReference type="Proteomes" id="UP001385951">
    <property type="component" value="Unassembled WGS sequence"/>
</dbReference>
<dbReference type="Pfam" id="PF20153">
    <property type="entry name" value="DUF6535"/>
    <property type="match status" value="1"/>
</dbReference>
<dbReference type="AlphaFoldDB" id="A0AAW0FYI6"/>
<proteinExistence type="predicted"/>
<feature type="transmembrane region" description="Helical" evidence="2">
    <location>
        <begin position="241"/>
        <end position="267"/>
    </location>
</feature>
<dbReference type="EMBL" id="JASBNA010000019">
    <property type="protein sequence ID" value="KAK7685871.1"/>
    <property type="molecule type" value="Genomic_DNA"/>
</dbReference>
<protein>
    <recommendedName>
        <fullName evidence="3">DUF6535 domain-containing protein</fullName>
    </recommendedName>
</protein>
<organism evidence="4 5">
    <name type="scientific">Cerrena zonata</name>
    <dbReference type="NCBI Taxonomy" id="2478898"/>
    <lineage>
        <taxon>Eukaryota</taxon>
        <taxon>Fungi</taxon>
        <taxon>Dikarya</taxon>
        <taxon>Basidiomycota</taxon>
        <taxon>Agaricomycotina</taxon>
        <taxon>Agaricomycetes</taxon>
        <taxon>Polyporales</taxon>
        <taxon>Cerrenaceae</taxon>
        <taxon>Cerrena</taxon>
    </lineage>
</organism>
<reference evidence="4 5" key="1">
    <citation type="submission" date="2022-09" db="EMBL/GenBank/DDBJ databases">
        <authorList>
            <person name="Palmer J.M."/>
        </authorList>
    </citation>
    <scope>NUCLEOTIDE SEQUENCE [LARGE SCALE GENOMIC DNA]</scope>
    <source>
        <strain evidence="4 5">DSM 7382</strain>
    </source>
</reference>
<name>A0AAW0FYI6_9APHY</name>
<sequence>MSSSSSMRRRRSRTSTRMGISDLGDGPASHSDSQKCSGIEGKTVASDDISIKDLRYRMDVKSPPDTKEIPPNIEEKVQRVKIESDRTGWGRLSDLIRQYDRARVEDVKEDIDTLLVFAGLFSSVITAFIIESYKALQQQPEDTTNQILLHLSVQIASLTVSGNFVNSTIPSFTTPSFIPIKHSVLINTLWLLSLVFALITASLGILVKQWLHELMARDTQDPRQQVKIRFFREVGVQKWQVFEIAAALPLLLQLALFLFFIGLSAFLHDLNPVVTWVVTGVMILWLLFYLFTTLAPAFSSQCPYKTPMLKGLLHQVRVRFYTWPKIFTRMLHVRIPSRWKTMKERVEALTDSLHDWSTTWTNFEEANVRNNNMWDLPTLACSREILRGEQLDETLTDCFRKCYVWVSIRCIKLLSQGEGPVVQGVLPDISHGLTRQTCELFVSLIGDPVLTIRGPWPLPYLYVTLPYALSAVYNPDKNYPIPSASLPMFIRLILKDHVSAVFSILTMHSVRHRIMEGHPDYFSSLFPDISNDVMQVYSIGAEFVSNLVAATTAICHGLWNQSNVDSDVQWILYCINPNVADGAIPIDPLVITYTFAKVLSSLIPPPIVQEHRDILVGAMGDLANFVADPDGSAWQHSRKRCVEFTHEYFRKLGLVDKQLIPKLRDLIRTWRSDFDPERSIWDQ</sequence>
<evidence type="ECO:0000256" key="1">
    <source>
        <dbReference type="SAM" id="MobiDB-lite"/>
    </source>
</evidence>
<feature type="domain" description="DUF6535" evidence="3">
    <location>
        <begin position="89"/>
        <end position="267"/>
    </location>
</feature>
<evidence type="ECO:0000313" key="5">
    <source>
        <dbReference type="Proteomes" id="UP001385951"/>
    </source>
</evidence>
<keyword evidence="5" id="KW-1185">Reference proteome</keyword>
<feature type="transmembrane region" description="Helical" evidence="2">
    <location>
        <begin position="184"/>
        <end position="207"/>
    </location>
</feature>
<feature type="transmembrane region" description="Helical" evidence="2">
    <location>
        <begin position="273"/>
        <end position="298"/>
    </location>
</feature>
<feature type="region of interest" description="Disordered" evidence="1">
    <location>
        <begin position="1"/>
        <end position="44"/>
    </location>
</feature>